<reference evidence="1" key="1">
    <citation type="submission" date="2018-05" db="EMBL/GenBank/DDBJ databases">
        <authorList>
            <person name="Lanie J.A."/>
            <person name="Ng W.-L."/>
            <person name="Kazmierczak K.M."/>
            <person name="Andrzejewski T.M."/>
            <person name="Davidsen T.M."/>
            <person name="Wayne K.J."/>
            <person name="Tettelin H."/>
            <person name="Glass J.I."/>
            <person name="Rusch D."/>
            <person name="Podicherti R."/>
            <person name="Tsui H.-C.T."/>
            <person name="Winkler M.E."/>
        </authorList>
    </citation>
    <scope>NUCLEOTIDE SEQUENCE</scope>
</reference>
<sequence length="30" mass="3423">MGFTRVQDVIVREFLDRYDIPGAAVAIVRD</sequence>
<gene>
    <name evidence="1" type="ORF">METZ01_LOCUS327812</name>
</gene>
<evidence type="ECO:0000313" key="1">
    <source>
        <dbReference type="EMBL" id="SVC74958.1"/>
    </source>
</evidence>
<dbReference type="AlphaFoldDB" id="A0A382PQM8"/>
<accession>A0A382PQM8</accession>
<proteinExistence type="predicted"/>
<organism evidence="1">
    <name type="scientific">marine metagenome</name>
    <dbReference type="NCBI Taxonomy" id="408172"/>
    <lineage>
        <taxon>unclassified sequences</taxon>
        <taxon>metagenomes</taxon>
        <taxon>ecological metagenomes</taxon>
    </lineage>
</organism>
<protein>
    <submittedName>
        <fullName evidence="1">Uncharacterized protein</fullName>
    </submittedName>
</protein>
<feature type="non-terminal residue" evidence="1">
    <location>
        <position position="30"/>
    </location>
</feature>
<name>A0A382PQM8_9ZZZZ</name>
<dbReference type="EMBL" id="UINC01108680">
    <property type="protein sequence ID" value="SVC74958.1"/>
    <property type="molecule type" value="Genomic_DNA"/>
</dbReference>